<protein>
    <submittedName>
        <fullName evidence="2">Uncharacterized protein</fullName>
    </submittedName>
</protein>
<evidence type="ECO:0000256" key="1">
    <source>
        <dbReference type="SAM" id="Phobius"/>
    </source>
</evidence>
<dbReference type="eggNOG" id="ENOG502ZQKA">
    <property type="taxonomic scope" value="Bacteria"/>
</dbReference>
<dbReference type="HOGENOM" id="CLU_1584971_0_0_3"/>
<proteinExistence type="predicted"/>
<dbReference type="RefSeq" id="WP_026787418.1">
    <property type="nucleotide sequence ID" value="NZ_CM002803.1"/>
</dbReference>
<organism evidence="2 3">
    <name type="scientific">Planktothrix agardhii (strain NIVA-CYA 126/8)</name>
    <dbReference type="NCBI Taxonomy" id="388467"/>
    <lineage>
        <taxon>Bacteria</taxon>
        <taxon>Bacillati</taxon>
        <taxon>Cyanobacteriota</taxon>
        <taxon>Cyanophyceae</taxon>
        <taxon>Oscillatoriophycideae</taxon>
        <taxon>Oscillatoriales</taxon>
        <taxon>Microcoleaceae</taxon>
        <taxon>Planktothrix</taxon>
    </lineage>
</organism>
<keyword evidence="1" id="KW-1133">Transmembrane helix</keyword>
<evidence type="ECO:0000313" key="2">
    <source>
        <dbReference type="EMBL" id="KEI69158.1"/>
    </source>
</evidence>
<keyword evidence="3" id="KW-1185">Reference proteome</keyword>
<dbReference type="AlphaFoldDB" id="A0A073CN23"/>
<feature type="transmembrane region" description="Helical" evidence="1">
    <location>
        <begin position="13"/>
        <end position="33"/>
    </location>
</feature>
<name>A0A073CN23_PLAA1</name>
<dbReference type="EMBL" id="CM002803">
    <property type="protein sequence ID" value="KEI69158.1"/>
    <property type="molecule type" value="Genomic_DNA"/>
</dbReference>
<dbReference type="Pfam" id="PF16734">
    <property type="entry name" value="Pilin_GH"/>
    <property type="match status" value="1"/>
</dbReference>
<dbReference type="Proteomes" id="UP000027395">
    <property type="component" value="Chromosome"/>
</dbReference>
<dbReference type="STRING" id="388467.A19Y_4516"/>
<reference evidence="2 3" key="1">
    <citation type="journal article" date="2014" name="Appl. Environ. Microbiol.">
        <title>Elucidation of insertion elements encoded on plasmids and in vitro construction of shuttle vectors from the toxic cyanobacterium Planktothrix.</title>
        <authorList>
            <person name="Christiansen G."/>
            <person name="Goesmann A."/>
            <person name="Kurmayer R."/>
        </authorList>
    </citation>
    <scope>NUCLEOTIDE SEQUENCE [LARGE SCALE GENOMIC DNA]</scope>
    <source>
        <strain evidence="2 3">NIVA-CYA 126/8</strain>
    </source>
</reference>
<evidence type="ECO:0000313" key="3">
    <source>
        <dbReference type="Proteomes" id="UP000027395"/>
    </source>
</evidence>
<dbReference type="GeneID" id="77286193"/>
<dbReference type="PATRIC" id="fig|388467.6.peg.4455"/>
<gene>
    <name evidence="2" type="ORF">A19Y_4516</name>
</gene>
<accession>A0A073CN23</accession>
<dbReference type="InterPro" id="IPR031975">
    <property type="entry name" value="Pilin_GH"/>
</dbReference>
<sequence length="168" mass="19253">MSKFNFLNSPKKWLYLSFSGIFLVLLILGLFHFDNKIRRGHQAQGRSILKTLIKNQDQQFKTYGKFTPNLENLYRGTSKGIGTYKFKMTVESDQVLFEAIPIIWRRVSYSGALFKIKTNNSVVLVGGICKSPNSSMTAPTPILPPVPNFYQVRCPLDAELMESMKFFR</sequence>
<keyword evidence="1" id="KW-0812">Transmembrane</keyword>
<keyword evidence="1" id="KW-0472">Membrane</keyword>